<reference evidence="1" key="1">
    <citation type="submission" date="2014-01" db="EMBL/GenBank/DDBJ databases">
        <authorList>
            <person name="Brown-Elliot B."/>
            <person name="Wallace R."/>
            <person name="Lenaerts A."/>
            <person name="Ordway D."/>
            <person name="DeGroote M.A."/>
            <person name="Parker T."/>
            <person name="Sizemore C."/>
            <person name="Tallon L.J."/>
            <person name="Sadzewicz L.K."/>
            <person name="Sengamalay N."/>
            <person name="Fraser C.M."/>
            <person name="Hine E."/>
            <person name="Shefchek K.A."/>
            <person name="Das S.P."/>
            <person name="Tettelin H."/>
        </authorList>
    </citation>
    <scope>NUCLEOTIDE SEQUENCE [LARGE SCALE GENOMIC DNA]</scope>
    <source>
        <strain evidence="1">4042</strain>
    </source>
</reference>
<name>X8BC93_MYCXE</name>
<sequence length="71" mass="7758">MSQRQQFFESVVGQLQHLQHLISAQSLAAMQHLLAARSKMSVLAESPLGHRVLPYILICADTKPGRPPGPA</sequence>
<dbReference type="EMBL" id="JAOB01000045">
    <property type="protein sequence ID" value="EUA41464.1"/>
    <property type="molecule type" value="Genomic_DNA"/>
</dbReference>
<gene>
    <name evidence="1" type="ORF">I553_4014</name>
</gene>
<dbReference type="AlphaFoldDB" id="X8BC93"/>
<proteinExistence type="predicted"/>
<organism evidence="1">
    <name type="scientific">Mycobacterium xenopi 4042</name>
    <dbReference type="NCBI Taxonomy" id="1299334"/>
    <lineage>
        <taxon>Bacteria</taxon>
        <taxon>Bacillati</taxon>
        <taxon>Actinomycetota</taxon>
        <taxon>Actinomycetes</taxon>
        <taxon>Mycobacteriales</taxon>
        <taxon>Mycobacteriaceae</taxon>
        <taxon>Mycobacterium</taxon>
    </lineage>
</organism>
<comment type="caution">
    <text evidence="1">The sequence shown here is derived from an EMBL/GenBank/DDBJ whole genome shotgun (WGS) entry which is preliminary data.</text>
</comment>
<accession>X8BC93</accession>
<protein>
    <submittedName>
        <fullName evidence="1">Uncharacterized protein</fullName>
    </submittedName>
</protein>
<evidence type="ECO:0000313" key="1">
    <source>
        <dbReference type="EMBL" id="EUA41464.1"/>
    </source>
</evidence>